<proteinExistence type="predicted"/>
<gene>
    <name evidence="2" type="ORF">DERP_001656</name>
</gene>
<organism evidence="2 3">
    <name type="scientific">Dermatophagoides pteronyssinus</name>
    <name type="common">European house dust mite</name>
    <dbReference type="NCBI Taxonomy" id="6956"/>
    <lineage>
        <taxon>Eukaryota</taxon>
        <taxon>Metazoa</taxon>
        <taxon>Ecdysozoa</taxon>
        <taxon>Arthropoda</taxon>
        <taxon>Chelicerata</taxon>
        <taxon>Arachnida</taxon>
        <taxon>Acari</taxon>
        <taxon>Acariformes</taxon>
        <taxon>Sarcoptiformes</taxon>
        <taxon>Astigmata</taxon>
        <taxon>Psoroptidia</taxon>
        <taxon>Analgoidea</taxon>
        <taxon>Pyroglyphidae</taxon>
        <taxon>Dermatophagoidinae</taxon>
        <taxon>Dermatophagoides</taxon>
    </lineage>
</organism>
<accession>A0ABQ8JB48</accession>
<name>A0ABQ8JB48_DERPT</name>
<dbReference type="Proteomes" id="UP000887458">
    <property type="component" value="Unassembled WGS sequence"/>
</dbReference>
<evidence type="ECO:0000313" key="3">
    <source>
        <dbReference type="Proteomes" id="UP000887458"/>
    </source>
</evidence>
<feature type="region of interest" description="Disordered" evidence="1">
    <location>
        <begin position="1"/>
        <end position="20"/>
    </location>
</feature>
<reference evidence="2 3" key="2">
    <citation type="journal article" date="2022" name="Mol. Biol. Evol.">
        <title>Comparative Genomics Reveals Insights into the Divergent Evolution of Astigmatic Mites and Household Pest Adaptations.</title>
        <authorList>
            <person name="Xiong Q."/>
            <person name="Wan A.T."/>
            <person name="Liu X."/>
            <person name="Fung C.S."/>
            <person name="Xiao X."/>
            <person name="Malainual N."/>
            <person name="Hou J."/>
            <person name="Wang L."/>
            <person name="Wang M."/>
            <person name="Yang K.Y."/>
            <person name="Cui Y."/>
            <person name="Leung E.L."/>
            <person name="Nong W."/>
            <person name="Shin S.K."/>
            <person name="Au S.W."/>
            <person name="Jeong K.Y."/>
            <person name="Chew F.T."/>
            <person name="Hui J.H."/>
            <person name="Leung T.F."/>
            <person name="Tungtrongchitr A."/>
            <person name="Zhong N."/>
            <person name="Liu Z."/>
            <person name="Tsui S.K."/>
        </authorList>
    </citation>
    <scope>NUCLEOTIDE SEQUENCE [LARGE SCALE GENOMIC DNA]</scope>
    <source>
        <strain evidence="2">Derp</strain>
    </source>
</reference>
<keyword evidence="3" id="KW-1185">Reference proteome</keyword>
<evidence type="ECO:0000256" key="1">
    <source>
        <dbReference type="SAM" id="MobiDB-lite"/>
    </source>
</evidence>
<reference evidence="2 3" key="1">
    <citation type="journal article" date="2018" name="J. Allergy Clin. Immunol.">
        <title>High-quality assembly of Dermatophagoides pteronyssinus genome and transcriptome reveals a wide range of novel allergens.</title>
        <authorList>
            <person name="Liu X.Y."/>
            <person name="Yang K.Y."/>
            <person name="Wang M.Q."/>
            <person name="Kwok J.S."/>
            <person name="Zeng X."/>
            <person name="Yang Z."/>
            <person name="Xiao X.J."/>
            <person name="Lau C.P."/>
            <person name="Li Y."/>
            <person name="Huang Z.M."/>
            <person name="Ba J.G."/>
            <person name="Yim A.K."/>
            <person name="Ouyang C.Y."/>
            <person name="Ngai S.M."/>
            <person name="Chan T.F."/>
            <person name="Leung E.L."/>
            <person name="Liu L."/>
            <person name="Liu Z.G."/>
            <person name="Tsui S.K."/>
        </authorList>
    </citation>
    <scope>NUCLEOTIDE SEQUENCE [LARGE SCALE GENOMIC DNA]</scope>
    <source>
        <strain evidence="2">Derp</strain>
    </source>
</reference>
<protein>
    <submittedName>
        <fullName evidence="2">Uncharacterized protein</fullName>
    </submittedName>
</protein>
<evidence type="ECO:0000313" key="2">
    <source>
        <dbReference type="EMBL" id="KAH9419825.1"/>
    </source>
</evidence>
<comment type="caution">
    <text evidence="2">The sequence shown here is derived from an EMBL/GenBank/DDBJ whole genome shotgun (WGS) entry which is preliminary data.</text>
</comment>
<sequence>MRKRKKISEHNPNVGCMESSSSSITTTKYFLDKIFNFKIKKKKIEQDEKINENKSFSKFLQFDSIDQ</sequence>
<dbReference type="EMBL" id="NJHN03000054">
    <property type="protein sequence ID" value="KAH9419825.1"/>
    <property type="molecule type" value="Genomic_DNA"/>
</dbReference>